<feature type="region of interest" description="Disordered" evidence="1">
    <location>
        <begin position="164"/>
        <end position="207"/>
    </location>
</feature>
<sequence length="304" mass="31679">MLQAKRDTDPPPTPVKLDGLTDEAPRRGLSSLMVWAGVAMFLVGAAVLGARTETGSQRIAKLLAPTPPPVQLARAEPPRPASPDTLLLYETRRLADQVRVLNAEREALADRLASVERSVGDVTASIPRTEATRAEPPRVEPARPDPVPLQRAVRVIPTAPPVAEPPAAATAAPAMAPVPTPSPAAGPPPQAAPAAPAPATQGPEAQDSTAIRTEFGVDLAGEQSIEALRSRWQQLRAQHGPVLEGLRPVVAIQEGARPGAAVELRLVAGPLSNANAAARLCATLSLAGLNCKPTVFDGQRLALR</sequence>
<keyword evidence="4" id="KW-1185">Reference proteome</keyword>
<comment type="caution">
    <text evidence="3">The sequence shown here is derived from an EMBL/GenBank/DDBJ whole genome shotgun (WGS) entry which is preliminary data.</text>
</comment>
<evidence type="ECO:0000313" key="4">
    <source>
        <dbReference type="Proteomes" id="UP000241808"/>
    </source>
</evidence>
<keyword evidence="2" id="KW-0472">Membrane</keyword>
<feature type="compositionally biased region" description="Basic and acidic residues" evidence="1">
    <location>
        <begin position="130"/>
        <end position="143"/>
    </location>
</feature>
<feature type="region of interest" description="Disordered" evidence="1">
    <location>
        <begin position="123"/>
        <end position="149"/>
    </location>
</feature>
<dbReference type="AlphaFoldDB" id="A0A2T4Z554"/>
<evidence type="ECO:0008006" key="5">
    <source>
        <dbReference type="Google" id="ProtNLM"/>
    </source>
</evidence>
<name>A0A2T4Z554_9HYPH</name>
<feature type="transmembrane region" description="Helical" evidence="2">
    <location>
        <begin position="32"/>
        <end position="50"/>
    </location>
</feature>
<organism evidence="3 4">
    <name type="scientific">Phreatobacter oligotrophus</name>
    <dbReference type="NCBI Taxonomy" id="1122261"/>
    <lineage>
        <taxon>Bacteria</taxon>
        <taxon>Pseudomonadati</taxon>
        <taxon>Pseudomonadota</taxon>
        <taxon>Alphaproteobacteria</taxon>
        <taxon>Hyphomicrobiales</taxon>
        <taxon>Phreatobacteraceae</taxon>
        <taxon>Phreatobacter</taxon>
    </lineage>
</organism>
<evidence type="ECO:0000256" key="2">
    <source>
        <dbReference type="SAM" id="Phobius"/>
    </source>
</evidence>
<accession>A0A2T4Z554</accession>
<evidence type="ECO:0000313" key="3">
    <source>
        <dbReference type="EMBL" id="PTM57028.1"/>
    </source>
</evidence>
<reference evidence="3 4" key="1">
    <citation type="submission" date="2018-04" db="EMBL/GenBank/DDBJ databases">
        <title>Genomic Encyclopedia of Archaeal and Bacterial Type Strains, Phase II (KMG-II): from individual species to whole genera.</title>
        <authorList>
            <person name="Goeker M."/>
        </authorList>
    </citation>
    <scope>NUCLEOTIDE SEQUENCE [LARGE SCALE GENOMIC DNA]</scope>
    <source>
        <strain evidence="3 4">DSM 25521</strain>
    </source>
</reference>
<dbReference type="Proteomes" id="UP000241808">
    <property type="component" value="Unassembled WGS sequence"/>
</dbReference>
<dbReference type="OrthoDB" id="7958589at2"/>
<feature type="region of interest" description="Disordered" evidence="1">
    <location>
        <begin position="1"/>
        <end position="23"/>
    </location>
</feature>
<feature type="compositionally biased region" description="Pro residues" evidence="1">
    <location>
        <begin position="176"/>
        <end position="191"/>
    </location>
</feature>
<protein>
    <recommendedName>
        <fullName evidence="5">SPOR domain-containing protein</fullName>
    </recommendedName>
</protein>
<keyword evidence="2" id="KW-0812">Transmembrane</keyword>
<proteinExistence type="predicted"/>
<dbReference type="EMBL" id="PZZL01000004">
    <property type="protein sequence ID" value="PTM57028.1"/>
    <property type="molecule type" value="Genomic_DNA"/>
</dbReference>
<feature type="compositionally biased region" description="Low complexity" evidence="1">
    <location>
        <begin position="192"/>
        <end position="205"/>
    </location>
</feature>
<dbReference type="RefSeq" id="WP_108176727.1">
    <property type="nucleotide sequence ID" value="NZ_PZZL01000004.1"/>
</dbReference>
<evidence type="ECO:0000256" key="1">
    <source>
        <dbReference type="SAM" id="MobiDB-lite"/>
    </source>
</evidence>
<keyword evidence="2" id="KW-1133">Transmembrane helix</keyword>
<feature type="compositionally biased region" description="Low complexity" evidence="1">
    <location>
        <begin position="165"/>
        <end position="175"/>
    </location>
</feature>
<gene>
    <name evidence="3" type="ORF">C8P69_10475</name>
</gene>